<protein>
    <submittedName>
        <fullName evidence="2">Uncharacterized protein</fullName>
    </submittedName>
</protein>
<accession>A0ABQ0H5F1</accession>
<dbReference type="EMBL" id="BAAFZP010000002">
    <property type="protein sequence ID" value="GAB1584145.1"/>
    <property type="molecule type" value="Genomic_DNA"/>
</dbReference>
<evidence type="ECO:0000313" key="2">
    <source>
        <dbReference type="EMBL" id="GAB1584145.1"/>
    </source>
</evidence>
<sequence>MILDQRSLGLADRLLDCMKLLGDVEARPACLDHFDDPLEMAVRALQPLYNLRVGFVDLRVIIHGIILSPWIGYFNVGIRLTWFSRSRRCSSDRLHGNHGGIAGGAVTVKLRPNGDYVEAKRAM</sequence>
<proteinExistence type="predicted"/>
<feature type="transmembrane region" description="Helical" evidence="1">
    <location>
        <begin position="60"/>
        <end position="78"/>
    </location>
</feature>
<keyword evidence="1" id="KW-0812">Transmembrane</keyword>
<evidence type="ECO:0000313" key="3">
    <source>
        <dbReference type="Proteomes" id="UP001628091"/>
    </source>
</evidence>
<evidence type="ECO:0000256" key="1">
    <source>
        <dbReference type="SAM" id="Phobius"/>
    </source>
</evidence>
<gene>
    <name evidence="2" type="ORF">PPNSA23_40880</name>
</gene>
<name>A0ABQ0H5F1_9HYPH</name>
<comment type="caution">
    <text evidence="2">The sequence shown here is derived from an EMBL/GenBank/DDBJ whole genome shotgun (WGS) entry which is preliminary data.</text>
</comment>
<keyword evidence="1" id="KW-1133">Transmembrane helix</keyword>
<dbReference type="Proteomes" id="UP001628091">
    <property type="component" value="Unassembled WGS sequence"/>
</dbReference>
<keyword evidence="1" id="KW-0472">Membrane</keyword>
<keyword evidence="3" id="KW-1185">Reference proteome</keyword>
<organism evidence="2 3">
    <name type="scientific">Phyllobacterium phragmitis</name>
    <dbReference type="NCBI Taxonomy" id="2670329"/>
    <lineage>
        <taxon>Bacteria</taxon>
        <taxon>Pseudomonadati</taxon>
        <taxon>Pseudomonadota</taxon>
        <taxon>Alphaproteobacteria</taxon>
        <taxon>Hyphomicrobiales</taxon>
        <taxon>Phyllobacteriaceae</taxon>
        <taxon>Phyllobacterium</taxon>
    </lineage>
</organism>
<reference evidence="2 3" key="1">
    <citation type="submission" date="2024-10" db="EMBL/GenBank/DDBJ databases">
        <title>Isolation, draft genome sequencing and identification of Phyllobacterium sp. NSA23, isolated from leaf soil.</title>
        <authorList>
            <person name="Akita H."/>
        </authorList>
    </citation>
    <scope>NUCLEOTIDE SEQUENCE [LARGE SCALE GENOMIC DNA]</scope>
    <source>
        <strain evidence="2 3">NSA23</strain>
    </source>
</reference>